<evidence type="ECO:0000313" key="1">
    <source>
        <dbReference type="EMBL" id="QPR71151.1"/>
    </source>
</evidence>
<dbReference type="EMBL" id="CP065647">
    <property type="protein sequence ID" value="QPR71151.1"/>
    <property type="molecule type" value="Genomic_DNA"/>
</dbReference>
<name>A0AB37GGM7_BACLI</name>
<dbReference type="RefSeq" id="WP_142782809.1">
    <property type="nucleotide sequence ID" value="NZ_CP033218.1"/>
</dbReference>
<evidence type="ECO:0000313" key="2">
    <source>
        <dbReference type="Proteomes" id="UP000595038"/>
    </source>
</evidence>
<sequence>MKIKNVELYRVIENKYLPNDRIGIMEFENCEMYEENQHIFLETNEEAIDYHTLYNYLDKKLFLNVSRNEVERPSVIPVKFKRDVHLAKKVTRLEFEVQEPCNITIS</sequence>
<gene>
    <name evidence="1" type="ORF">I6G80_15015</name>
</gene>
<proteinExistence type="predicted"/>
<reference evidence="1 2" key="1">
    <citation type="submission" date="2020-12" db="EMBL/GenBank/DDBJ databases">
        <title>FDA dAtabase for Regulatory Grade micrObial Sequences (FDA-ARGOS): Supporting development and validation of Infectious Disease Dx tests.</title>
        <authorList>
            <person name="Nelson B."/>
            <person name="Plummer A."/>
            <person name="Tallon L."/>
            <person name="Sadzewicz L."/>
            <person name="Zhao X."/>
            <person name="Boylan J."/>
            <person name="Ott S."/>
            <person name="Bowen H."/>
            <person name="Vavikolanu K."/>
            <person name="Mehta A."/>
            <person name="Aluvathingal J."/>
            <person name="Nadendla S."/>
            <person name="Myers T."/>
            <person name="Yan Y."/>
            <person name="Sichtig H."/>
        </authorList>
    </citation>
    <scope>NUCLEOTIDE SEQUENCE [LARGE SCALE GENOMIC DNA]</scope>
    <source>
        <strain evidence="1 2">FDAARGOS_923</strain>
    </source>
</reference>
<dbReference type="AlphaFoldDB" id="A0AB37GGM7"/>
<dbReference type="Proteomes" id="UP000595038">
    <property type="component" value="Chromosome"/>
</dbReference>
<accession>A0AB37GGM7</accession>
<organism evidence="1 2">
    <name type="scientific">Bacillus licheniformis</name>
    <dbReference type="NCBI Taxonomy" id="1402"/>
    <lineage>
        <taxon>Bacteria</taxon>
        <taxon>Bacillati</taxon>
        <taxon>Bacillota</taxon>
        <taxon>Bacilli</taxon>
        <taxon>Bacillales</taxon>
        <taxon>Bacillaceae</taxon>
        <taxon>Bacillus</taxon>
    </lineage>
</organism>
<protein>
    <submittedName>
        <fullName evidence="1">Uncharacterized protein</fullName>
    </submittedName>
</protein>